<dbReference type="AlphaFoldDB" id="R0F4L7"/>
<feature type="transmembrane region" description="Helical" evidence="2">
    <location>
        <begin position="135"/>
        <end position="153"/>
    </location>
</feature>
<feature type="compositionally biased region" description="Acidic residues" evidence="1">
    <location>
        <begin position="318"/>
        <end position="329"/>
    </location>
</feature>
<gene>
    <name evidence="3" type="ORF">CARUB_v10004874mg</name>
</gene>
<evidence type="ECO:0000313" key="3">
    <source>
        <dbReference type="EMBL" id="EOA16682.1"/>
    </source>
</evidence>
<evidence type="ECO:0008006" key="5">
    <source>
        <dbReference type="Google" id="ProtNLM"/>
    </source>
</evidence>
<organism evidence="3 4">
    <name type="scientific">Capsella rubella</name>
    <dbReference type="NCBI Taxonomy" id="81985"/>
    <lineage>
        <taxon>Eukaryota</taxon>
        <taxon>Viridiplantae</taxon>
        <taxon>Streptophyta</taxon>
        <taxon>Embryophyta</taxon>
        <taxon>Tracheophyta</taxon>
        <taxon>Spermatophyta</taxon>
        <taxon>Magnoliopsida</taxon>
        <taxon>eudicotyledons</taxon>
        <taxon>Gunneridae</taxon>
        <taxon>Pentapetalae</taxon>
        <taxon>rosids</taxon>
        <taxon>malvids</taxon>
        <taxon>Brassicales</taxon>
        <taxon>Brassicaceae</taxon>
        <taxon>Camelineae</taxon>
        <taxon>Capsella</taxon>
    </lineage>
</organism>
<feature type="compositionally biased region" description="Basic residues" evidence="1">
    <location>
        <begin position="51"/>
        <end position="60"/>
    </location>
</feature>
<feature type="transmembrane region" description="Helical" evidence="2">
    <location>
        <begin position="383"/>
        <end position="415"/>
    </location>
</feature>
<dbReference type="KEGG" id="crb:17880930"/>
<feature type="transmembrane region" description="Helical" evidence="2">
    <location>
        <begin position="159"/>
        <end position="180"/>
    </location>
</feature>
<dbReference type="Proteomes" id="UP000029121">
    <property type="component" value="Unassembled WGS sequence"/>
</dbReference>
<keyword evidence="2" id="KW-1133">Transmembrane helix</keyword>
<dbReference type="eggNOG" id="ENOG502S5YB">
    <property type="taxonomic scope" value="Eukaryota"/>
</dbReference>
<sequence length="425" mass="47389">MPLPWKKSKSSRISRFVSDLQQSPKHGGSLVVETGFPTSLIDLFVKNRDRLKKQSSKRVNKSQTAQTAPPRRRASSPPPPPPPSLSLQRRMSLPVKLDQALVSEDPPLVSKLEETPVDRLAGGGNCVNRGGGGGCCVLMVVVFKVFMVAVLALSTKKLAVGITLSAFALLFLELAVARLFTLLNLCPDAQIRVDSLIEKLIGKRHKEKPEEKEEESTSTHDRRRKVSFEIIEEPREESRVVVPQPEKRLDSNSLTLEKTKKPVAEEEKKEMQTIRDVVFKTEKSKSAKLKSKIVKKIVPKKLRSYKKKKKMKMKEKEEEVEVEAEEEGSTTEVSSLYSEERVESEISERDDLLSSNPPLLESCAEIGEEEGEEMRSKGDLTKVIGLIVIVLVGLLSGKVFAIGLTLSWCLILRVFCSSCKSRTSL</sequence>
<feature type="region of interest" description="Disordered" evidence="1">
    <location>
        <begin position="308"/>
        <end position="336"/>
    </location>
</feature>
<keyword evidence="2" id="KW-0472">Membrane</keyword>
<feature type="region of interest" description="Disordered" evidence="1">
    <location>
        <begin position="204"/>
        <end position="228"/>
    </location>
</feature>
<accession>R0F4L7</accession>
<name>R0F4L7_9BRAS</name>
<keyword evidence="4" id="KW-1185">Reference proteome</keyword>
<proteinExistence type="predicted"/>
<evidence type="ECO:0000256" key="2">
    <source>
        <dbReference type="SAM" id="Phobius"/>
    </source>
</evidence>
<keyword evidence="2" id="KW-0812">Transmembrane</keyword>
<dbReference type="OrthoDB" id="690172at2759"/>
<feature type="compositionally biased region" description="Basic and acidic residues" evidence="1">
    <location>
        <begin position="204"/>
        <end position="220"/>
    </location>
</feature>
<reference evidence="4" key="1">
    <citation type="journal article" date="2013" name="Nat. Genet.">
        <title>The Capsella rubella genome and the genomic consequences of rapid mating system evolution.</title>
        <authorList>
            <person name="Slotte T."/>
            <person name="Hazzouri K.M."/>
            <person name="Agren J.A."/>
            <person name="Koenig D."/>
            <person name="Maumus F."/>
            <person name="Guo Y.L."/>
            <person name="Steige K."/>
            <person name="Platts A.E."/>
            <person name="Escobar J.S."/>
            <person name="Newman L.K."/>
            <person name="Wang W."/>
            <person name="Mandakova T."/>
            <person name="Vello E."/>
            <person name="Smith L.M."/>
            <person name="Henz S.R."/>
            <person name="Steffen J."/>
            <person name="Takuno S."/>
            <person name="Brandvain Y."/>
            <person name="Coop G."/>
            <person name="Andolfatto P."/>
            <person name="Hu T.T."/>
            <person name="Blanchette M."/>
            <person name="Clark R.M."/>
            <person name="Quesneville H."/>
            <person name="Nordborg M."/>
            <person name="Gaut B.S."/>
            <person name="Lysak M.A."/>
            <person name="Jenkins J."/>
            <person name="Grimwood J."/>
            <person name="Chapman J."/>
            <person name="Prochnik S."/>
            <person name="Shu S."/>
            <person name="Rokhsar D."/>
            <person name="Schmutz J."/>
            <person name="Weigel D."/>
            <person name="Wright S.I."/>
        </authorList>
    </citation>
    <scope>NUCLEOTIDE SEQUENCE [LARGE SCALE GENOMIC DNA]</scope>
    <source>
        <strain evidence="4">cv. Monte Gargano</strain>
    </source>
</reference>
<dbReference type="PANTHER" id="PTHR36381:SF1">
    <property type="entry name" value="ETHYLENE-REGULATED TRANSCRIPT 2 (ERT2)"/>
    <property type="match status" value="1"/>
</dbReference>
<dbReference type="STRING" id="81985.R0F4L7"/>
<protein>
    <recommendedName>
        <fullName evidence="5">Ethylene-responsive nuclear protein</fullName>
    </recommendedName>
</protein>
<evidence type="ECO:0000313" key="4">
    <source>
        <dbReference type="Proteomes" id="UP000029121"/>
    </source>
</evidence>
<feature type="region of interest" description="Disordered" evidence="1">
    <location>
        <begin position="51"/>
        <end position="88"/>
    </location>
</feature>
<dbReference type="PANTHER" id="PTHR36381">
    <property type="entry name" value="ETHYLENE-REGULATED TRANSCRIPT 2 (ERT2)"/>
    <property type="match status" value="1"/>
</dbReference>
<evidence type="ECO:0000256" key="1">
    <source>
        <dbReference type="SAM" id="MobiDB-lite"/>
    </source>
</evidence>
<dbReference type="EMBL" id="KB870811">
    <property type="protein sequence ID" value="EOA16682.1"/>
    <property type="molecule type" value="Genomic_DNA"/>
</dbReference>